<proteinExistence type="predicted"/>
<feature type="domain" description="Prohead serine protease" evidence="5">
    <location>
        <begin position="155"/>
        <end position="231"/>
    </location>
</feature>
<dbReference type="Pfam" id="PF04586">
    <property type="entry name" value="Peptidase_S78"/>
    <property type="match status" value="1"/>
</dbReference>
<evidence type="ECO:0000313" key="6">
    <source>
        <dbReference type="EMBL" id="NYD88906.1"/>
    </source>
</evidence>
<evidence type="ECO:0000313" key="7">
    <source>
        <dbReference type="Proteomes" id="UP000517753"/>
    </source>
</evidence>
<feature type="region of interest" description="Disordered" evidence="4">
    <location>
        <begin position="231"/>
        <end position="303"/>
    </location>
</feature>
<dbReference type="GO" id="GO:0006508">
    <property type="term" value="P:proteolysis"/>
    <property type="evidence" value="ECO:0007669"/>
    <property type="project" value="UniProtKB-KW"/>
</dbReference>
<gene>
    <name evidence="6" type="ORF">HD841_000675</name>
</gene>
<protein>
    <submittedName>
        <fullName evidence="6">HK97 family phage prohead protease</fullName>
    </submittedName>
</protein>
<accession>A0A7Y9FML7</accession>
<organism evidence="6 7">
    <name type="scientific">Sphingomonas melonis</name>
    <dbReference type="NCBI Taxonomy" id="152682"/>
    <lineage>
        <taxon>Bacteria</taxon>
        <taxon>Pseudomonadati</taxon>
        <taxon>Pseudomonadota</taxon>
        <taxon>Alphaproteobacteria</taxon>
        <taxon>Sphingomonadales</taxon>
        <taxon>Sphingomonadaceae</taxon>
        <taxon>Sphingomonas</taxon>
    </lineage>
</organism>
<evidence type="ECO:0000256" key="2">
    <source>
        <dbReference type="ARBA" id="ARBA00022670"/>
    </source>
</evidence>
<evidence type="ECO:0000256" key="4">
    <source>
        <dbReference type="SAM" id="MobiDB-lite"/>
    </source>
</evidence>
<dbReference type="AlphaFoldDB" id="A0A7Y9FML7"/>
<dbReference type="NCBIfam" id="NF045541">
    <property type="entry name" value="scaf_prot_MCP2"/>
    <property type="match status" value="1"/>
</dbReference>
<dbReference type="GO" id="GO:0008233">
    <property type="term" value="F:peptidase activity"/>
    <property type="evidence" value="ECO:0007669"/>
    <property type="project" value="UniProtKB-KW"/>
</dbReference>
<feature type="region of interest" description="Disordered" evidence="4">
    <location>
        <begin position="1"/>
        <end position="32"/>
    </location>
</feature>
<comment type="caution">
    <text evidence="6">The sequence shown here is derived from an EMBL/GenBank/DDBJ whole genome shotgun (WGS) entry which is preliminary data.</text>
</comment>
<feature type="region of interest" description="Disordered" evidence="4">
    <location>
        <begin position="51"/>
        <end position="82"/>
    </location>
</feature>
<keyword evidence="7" id="KW-1185">Reference proteome</keyword>
<sequence length="733" mass="78069">MTKPTTVRPRADDAPRQIGETVDAQLPPARGGRKAAIVAGALLGSAMAGMLTRDAPGQRPGADPEERRQPQAGGRGTRSLTLAPDSYDAEAHTVEAVLSTGAAVARYYFTEELEISAEAIDLDRVAGGVCPLLDTHNQYEVGAQIGRVTSVRFEGAQLIGTLQFDQTTTGQEIEARVARGELRAISIGYRVTRWQITATDDNDNETWRAVAWELLEASLVPVPADPNAVVRSAPGTTSAHGSQEEEDMHRNLPGGGVAHPNANRGAAAPAQPAADTTVVVEPNGATRTEPNQPANTAPAAEQRAAGVSASRILDLCGRSASLGNEFAAELIRANETTPLSEADLLGRVNERLISDRPTIDARAGASGTETEGYRQAVEDAVMLRANPDAQLPDEPGRTRAQRMEAAREFRGLTMMELARDYLGRTGINTRGMGRLDVAGAALGMRYGALTTSDFANALGAVTSRRVRAAFVAAPQTFRPLVSIGTLPDFKPAQIIGLGDAPALLNVPENGEFKRGAITDTGMTYRLYTYGRIIAITRQAIVNDDQNLFGRLPTMFGRKAADLESDLVWGILLSNPNMSDGIPLFHASHGNLAPAGGEINVVNVGKGRQAMRQQKSNEGGFLNIGATYLIVGPAQETAADQFVTAITANTNSAVNPFAGRLQVIVEPRITDNSWMLSADPNAFDTIELDHLLGQEELFTDTRVGFDVDGVENKARLDVGAAALDYRGFYKSPAY</sequence>
<dbReference type="Proteomes" id="UP000517753">
    <property type="component" value="Unassembled WGS sequence"/>
</dbReference>
<feature type="compositionally biased region" description="Polar residues" evidence="4">
    <location>
        <begin position="285"/>
        <end position="295"/>
    </location>
</feature>
<evidence type="ECO:0000259" key="5">
    <source>
        <dbReference type="Pfam" id="PF04586"/>
    </source>
</evidence>
<feature type="compositionally biased region" description="Low complexity" evidence="4">
    <location>
        <begin position="258"/>
        <end position="274"/>
    </location>
</feature>
<reference evidence="6 7" key="1">
    <citation type="submission" date="2020-07" db="EMBL/GenBank/DDBJ databases">
        <authorList>
            <person name="Partida-Martinez L."/>
            <person name="Huntemann M."/>
            <person name="Clum A."/>
            <person name="Wang J."/>
            <person name="Palaniappan K."/>
            <person name="Ritter S."/>
            <person name="Chen I.-M."/>
            <person name="Stamatis D."/>
            <person name="Reddy T."/>
            <person name="O'Malley R."/>
            <person name="Daum C."/>
            <person name="Shapiro N."/>
            <person name="Ivanova N."/>
            <person name="Kyrpides N."/>
            <person name="Woyke T."/>
        </authorList>
    </citation>
    <scope>NUCLEOTIDE SEQUENCE [LARGE SCALE GENOMIC DNA]</scope>
    <source>
        <strain evidence="6 7">AS2.3</strain>
    </source>
</reference>
<keyword evidence="2 6" id="KW-0645">Protease</keyword>
<keyword evidence="3" id="KW-0378">Hydrolase</keyword>
<dbReference type="Pfam" id="PF25209">
    <property type="entry name" value="Phage_capsid_4"/>
    <property type="match status" value="1"/>
</dbReference>
<dbReference type="RefSeq" id="WP_179507444.1">
    <property type="nucleotide sequence ID" value="NZ_JACCBY010000001.1"/>
</dbReference>
<dbReference type="InterPro" id="IPR054613">
    <property type="entry name" value="Peptidase_S78_dom"/>
</dbReference>
<evidence type="ECO:0000256" key="1">
    <source>
        <dbReference type="ARBA" id="ARBA00022612"/>
    </source>
</evidence>
<evidence type="ECO:0000256" key="3">
    <source>
        <dbReference type="ARBA" id="ARBA00022801"/>
    </source>
</evidence>
<name>A0A7Y9FML7_9SPHN</name>
<dbReference type="EMBL" id="JACCBY010000001">
    <property type="protein sequence ID" value="NYD88906.1"/>
    <property type="molecule type" value="Genomic_DNA"/>
</dbReference>
<keyword evidence="1" id="KW-1188">Viral release from host cell</keyword>
<reference evidence="6 7" key="2">
    <citation type="submission" date="2020-08" db="EMBL/GenBank/DDBJ databases">
        <title>The Agave Microbiome: Exploring the role of microbial communities in plant adaptations to desert environments.</title>
        <authorList>
            <person name="Partida-Martinez L.P."/>
        </authorList>
    </citation>
    <scope>NUCLEOTIDE SEQUENCE [LARGE SCALE GENOMIC DNA]</scope>
    <source>
        <strain evidence="6 7">AS2.3</strain>
    </source>
</reference>